<feature type="compositionally biased region" description="Basic and acidic residues" evidence="14">
    <location>
        <begin position="350"/>
        <end position="359"/>
    </location>
</feature>
<dbReference type="InterPro" id="IPR039171">
    <property type="entry name" value="Cwc2/Slt11"/>
</dbReference>
<dbReference type="PROSITE" id="PS50103">
    <property type="entry name" value="ZF_C3H1"/>
    <property type="match status" value="1"/>
</dbReference>
<dbReference type="CDD" id="cd12360">
    <property type="entry name" value="RRM_cwf2"/>
    <property type="match status" value="1"/>
</dbReference>
<dbReference type="PANTHER" id="PTHR14089">
    <property type="entry name" value="PRE-MRNA-SPLICING FACTOR RBM22"/>
    <property type="match status" value="1"/>
</dbReference>
<name>A0A8H4QM78_9AGAR</name>
<dbReference type="SMART" id="SM00360">
    <property type="entry name" value="RRM"/>
    <property type="match status" value="1"/>
</dbReference>
<evidence type="ECO:0000256" key="2">
    <source>
        <dbReference type="ARBA" id="ARBA00008024"/>
    </source>
</evidence>
<keyword evidence="4 13" id="KW-0479">Metal-binding</keyword>
<keyword evidence="9" id="KW-0508">mRNA splicing</keyword>
<dbReference type="GO" id="GO:0071007">
    <property type="term" value="C:U2-type catalytic step 2 spliceosome"/>
    <property type="evidence" value="ECO:0007669"/>
    <property type="project" value="TreeGrafter"/>
</dbReference>
<evidence type="ECO:0000256" key="13">
    <source>
        <dbReference type="PROSITE-ProRule" id="PRU00723"/>
    </source>
</evidence>
<evidence type="ECO:0000256" key="6">
    <source>
        <dbReference type="ARBA" id="ARBA00022771"/>
    </source>
</evidence>
<evidence type="ECO:0000313" key="18">
    <source>
        <dbReference type="Proteomes" id="UP000521872"/>
    </source>
</evidence>
<dbReference type="GO" id="GO:0071006">
    <property type="term" value="C:U2-type catalytic step 1 spliceosome"/>
    <property type="evidence" value="ECO:0007669"/>
    <property type="project" value="TreeGrafter"/>
</dbReference>
<dbReference type="EMBL" id="JAACJL010000045">
    <property type="protein sequence ID" value="KAF4613464.1"/>
    <property type="molecule type" value="Genomic_DNA"/>
</dbReference>
<dbReference type="GO" id="GO:0036002">
    <property type="term" value="F:pre-mRNA binding"/>
    <property type="evidence" value="ECO:0007669"/>
    <property type="project" value="TreeGrafter"/>
</dbReference>
<feature type="domain" description="C3H1-type" evidence="16">
    <location>
        <begin position="147"/>
        <end position="169"/>
    </location>
</feature>
<evidence type="ECO:0000256" key="4">
    <source>
        <dbReference type="ARBA" id="ARBA00022723"/>
    </source>
</evidence>
<dbReference type="Pfam" id="PF00076">
    <property type="entry name" value="RRM_1"/>
    <property type="match status" value="1"/>
</dbReference>
<evidence type="ECO:0000256" key="9">
    <source>
        <dbReference type="ARBA" id="ARBA00023187"/>
    </source>
</evidence>
<keyword evidence="18" id="KW-1185">Reference proteome</keyword>
<evidence type="ECO:0000259" key="16">
    <source>
        <dbReference type="PROSITE" id="PS50103"/>
    </source>
</evidence>
<feature type="domain" description="RRM" evidence="15">
    <location>
        <begin position="206"/>
        <end position="283"/>
    </location>
</feature>
<evidence type="ECO:0000256" key="3">
    <source>
        <dbReference type="ARBA" id="ARBA00022664"/>
    </source>
</evidence>
<proteinExistence type="inferred from homology"/>
<evidence type="ECO:0000256" key="12">
    <source>
        <dbReference type="PROSITE-ProRule" id="PRU00176"/>
    </source>
</evidence>
<dbReference type="InterPro" id="IPR012677">
    <property type="entry name" value="Nucleotide-bd_a/b_plait_sf"/>
</dbReference>
<dbReference type="Pfam" id="PF16131">
    <property type="entry name" value="Torus"/>
    <property type="match status" value="1"/>
</dbReference>
<evidence type="ECO:0000256" key="11">
    <source>
        <dbReference type="ARBA" id="ARBA00023306"/>
    </source>
</evidence>
<evidence type="ECO:0000256" key="5">
    <source>
        <dbReference type="ARBA" id="ARBA00022728"/>
    </source>
</evidence>
<dbReference type="Gene3D" id="3.30.70.330">
    <property type="match status" value="1"/>
</dbReference>
<dbReference type="PROSITE" id="PS50102">
    <property type="entry name" value="RRM"/>
    <property type="match status" value="1"/>
</dbReference>
<feature type="compositionally biased region" description="Low complexity" evidence="14">
    <location>
        <begin position="360"/>
        <end position="376"/>
    </location>
</feature>
<accession>A0A8H4QM78</accession>
<dbReference type="InterPro" id="IPR000571">
    <property type="entry name" value="Znf_CCCH"/>
</dbReference>
<organism evidence="17 18">
    <name type="scientific">Agrocybe pediades</name>
    <dbReference type="NCBI Taxonomy" id="84607"/>
    <lineage>
        <taxon>Eukaryota</taxon>
        <taxon>Fungi</taxon>
        <taxon>Dikarya</taxon>
        <taxon>Basidiomycota</taxon>
        <taxon>Agaricomycotina</taxon>
        <taxon>Agaricomycetes</taxon>
        <taxon>Agaricomycetidae</taxon>
        <taxon>Agaricales</taxon>
        <taxon>Agaricineae</taxon>
        <taxon>Strophariaceae</taxon>
        <taxon>Agrocybe</taxon>
    </lineage>
</organism>
<keyword evidence="5" id="KW-0747">Spliceosome</keyword>
<dbReference type="GO" id="GO:0000974">
    <property type="term" value="C:Prp19 complex"/>
    <property type="evidence" value="ECO:0007669"/>
    <property type="project" value="TreeGrafter"/>
</dbReference>
<dbReference type="InterPro" id="IPR032297">
    <property type="entry name" value="Torus"/>
</dbReference>
<keyword evidence="3" id="KW-0507">mRNA processing</keyword>
<feature type="zinc finger region" description="C3H1-type" evidence="13">
    <location>
        <begin position="147"/>
        <end position="169"/>
    </location>
</feature>
<dbReference type="GO" id="GO:0017070">
    <property type="term" value="F:U6 snRNA binding"/>
    <property type="evidence" value="ECO:0007669"/>
    <property type="project" value="TreeGrafter"/>
</dbReference>
<evidence type="ECO:0000259" key="15">
    <source>
        <dbReference type="PROSITE" id="PS50102"/>
    </source>
</evidence>
<dbReference type="Proteomes" id="UP000521872">
    <property type="component" value="Unassembled WGS sequence"/>
</dbReference>
<dbReference type="GO" id="GO:0008380">
    <property type="term" value="P:RNA splicing"/>
    <property type="evidence" value="ECO:0007669"/>
    <property type="project" value="UniProtKB-KW"/>
</dbReference>
<comment type="similarity">
    <text evidence="2">Belongs to the RRM CWC2 family.</text>
</comment>
<feature type="region of interest" description="Disordered" evidence="14">
    <location>
        <begin position="66"/>
        <end position="89"/>
    </location>
</feature>
<gene>
    <name evidence="17" type="ORF">D9613_007426</name>
</gene>
<keyword evidence="7 13" id="KW-0862">Zinc</keyword>
<feature type="compositionally biased region" description="Basic residues" evidence="14">
    <location>
        <begin position="74"/>
        <end position="85"/>
    </location>
</feature>
<dbReference type="PANTHER" id="PTHR14089:SF2">
    <property type="entry name" value="PRE-MRNA-SPLICING FACTOR CWC2"/>
    <property type="match status" value="1"/>
</dbReference>
<keyword evidence="10" id="KW-0539">Nucleus</keyword>
<keyword evidence="11" id="KW-0131">Cell cycle</keyword>
<sequence length="427" mass="48290">MRRVQYGVTSRGVYHVTVTSYEPSHSNNDSAWISTVSIPSSRPFNLSCIVIMSATEVSTVEFVQPDPIPQAPKPPKKLRPARKQVKPGDVVKTETVQTGKEYNIWYNKWAGGDREDSYSNKTKSQTRCSIKKDCGLTRANTTGMQYICLFFARGCCPYGWECEYRHTLPDASDTLPDSSKDCFARDKFADYRDDMGGVGSFNRQNRTLYVGRIKETGTGPETEEVVARHFREWGTIERIRVLQYRSVAFVTYVSEFNAQFAKEAMACQSLDNDEILNVRWATEDPNPVMKVVEKRRLEDMGQEAIKARMDPRIVDAMRSVRALEEGEPLEDEDYDQDQEQEQDEQDNVEPDAKRRRIEEAPSQSISPPPAQQQESAKGLLSADTLEGLKYFAEIRKRMGGATTQQRAPPPPKTTGLGLADYGSDDED</sequence>
<evidence type="ECO:0000313" key="17">
    <source>
        <dbReference type="EMBL" id="KAF4613464.1"/>
    </source>
</evidence>
<dbReference type="SUPFAM" id="SSF54928">
    <property type="entry name" value="RNA-binding domain, RBD"/>
    <property type="match status" value="1"/>
</dbReference>
<evidence type="ECO:0000256" key="7">
    <source>
        <dbReference type="ARBA" id="ARBA00022833"/>
    </source>
</evidence>
<reference evidence="17 18" key="1">
    <citation type="submission" date="2019-12" db="EMBL/GenBank/DDBJ databases">
        <authorList>
            <person name="Floudas D."/>
            <person name="Bentzer J."/>
            <person name="Ahren D."/>
            <person name="Johansson T."/>
            <person name="Persson P."/>
            <person name="Tunlid A."/>
        </authorList>
    </citation>
    <scope>NUCLEOTIDE SEQUENCE [LARGE SCALE GENOMIC DNA]</scope>
    <source>
        <strain evidence="17 18">CBS 102.39</strain>
    </source>
</reference>
<feature type="region of interest" description="Disordered" evidence="14">
    <location>
        <begin position="396"/>
        <end position="427"/>
    </location>
</feature>
<feature type="compositionally biased region" description="Acidic residues" evidence="14">
    <location>
        <begin position="325"/>
        <end position="349"/>
    </location>
</feature>
<comment type="caution">
    <text evidence="17">The sequence shown here is derived from an EMBL/GenBank/DDBJ whole genome shotgun (WGS) entry which is preliminary data.</text>
</comment>
<evidence type="ECO:0000256" key="14">
    <source>
        <dbReference type="SAM" id="MobiDB-lite"/>
    </source>
</evidence>
<protein>
    <recommendedName>
        <fullName evidence="19">Pre-mRNA-splicing factor CWC2</fullName>
    </recommendedName>
</protein>
<feature type="region of interest" description="Disordered" evidence="14">
    <location>
        <begin position="324"/>
        <end position="381"/>
    </location>
</feature>
<evidence type="ECO:0000256" key="10">
    <source>
        <dbReference type="ARBA" id="ARBA00023242"/>
    </source>
</evidence>
<dbReference type="InterPro" id="IPR000504">
    <property type="entry name" value="RRM_dom"/>
</dbReference>
<evidence type="ECO:0008006" key="19">
    <source>
        <dbReference type="Google" id="ProtNLM"/>
    </source>
</evidence>
<evidence type="ECO:0000256" key="8">
    <source>
        <dbReference type="ARBA" id="ARBA00022884"/>
    </source>
</evidence>
<dbReference type="InterPro" id="IPR035979">
    <property type="entry name" value="RBD_domain_sf"/>
</dbReference>
<dbReference type="GO" id="GO:0006397">
    <property type="term" value="P:mRNA processing"/>
    <property type="evidence" value="ECO:0007669"/>
    <property type="project" value="UniProtKB-KW"/>
</dbReference>
<evidence type="ECO:0000256" key="1">
    <source>
        <dbReference type="ARBA" id="ARBA00004123"/>
    </source>
</evidence>
<keyword evidence="6 13" id="KW-0863">Zinc-finger</keyword>
<comment type="subcellular location">
    <subcellularLocation>
        <location evidence="1">Nucleus</location>
    </subcellularLocation>
</comment>
<dbReference type="FunFam" id="3.30.70.330:FF:000249">
    <property type="entry name" value="Pre-mRNA-splicing factor CWC2, variant"/>
    <property type="match status" value="1"/>
</dbReference>
<dbReference type="GO" id="GO:0008270">
    <property type="term" value="F:zinc ion binding"/>
    <property type="evidence" value="ECO:0007669"/>
    <property type="project" value="UniProtKB-KW"/>
</dbReference>
<keyword evidence="8 12" id="KW-0694">RNA-binding</keyword>
<dbReference type="InterPro" id="IPR034181">
    <property type="entry name" value="Cwc2_RRM"/>
</dbReference>
<dbReference type="AlphaFoldDB" id="A0A8H4QM78"/>